<evidence type="ECO:0000313" key="1">
    <source>
        <dbReference type="EMBL" id="VDP45883.1"/>
    </source>
</evidence>
<proteinExistence type="predicted"/>
<accession>A0A183N487</accession>
<sequence>MNTVVLSAVRELSVSSIPNDYWRFYYHCGLGLLQSNEINDPGISKKLINKRKTVDRLYHVFLKNSDLFKELEMDTFQCILYPNSDNSNVYFAGKYNYVICIVHENRDEVAKGPLLSLLNFYRETQCLPVLTFNICTWNNLPYAEAKLIMVQNFLREVSNKLNEMNNLHLPEIYTTNLVLHPT</sequence>
<protein>
    <submittedName>
        <fullName evidence="1">Uncharacterized protein</fullName>
    </submittedName>
</protein>
<dbReference type="AlphaFoldDB" id="A0A183N487"/>
<dbReference type="Proteomes" id="UP000277204">
    <property type="component" value="Unassembled WGS sequence"/>
</dbReference>
<keyword evidence="2" id="KW-1185">Reference proteome</keyword>
<evidence type="ECO:0000313" key="2">
    <source>
        <dbReference type="Proteomes" id="UP000277204"/>
    </source>
</evidence>
<organism evidence="1 2">
    <name type="scientific">Schistosoma margrebowiei</name>
    <dbReference type="NCBI Taxonomy" id="48269"/>
    <lineage>
        <taxon>Eukaryota</taxon>
        <taxon>Metazoa</taxon>
        <taxon>Spiralia</taxon>
        <taxon>Lophotrochozoa</taxon>
        <taxon>Platyhelminthes</taxon>
        <taxon>Trematoda</taxon>
        <taxon>Digenea</taxon>
        <taxon>Strigeidida</taxon>
        <taxon>Schistosomatoidea</taxon>
        <taxon>Schistosomatidae</taxon>
        <taxon>Schistosoma</taxon>
    </lineage>
</organism>
<dbReference type="EMBL" id="UZAI01019517">
    <property type="protein sequence ID" value="VDP45883.1"/>
    <property type="molecule type" value="Genomic_DNA"/>
</dbReference>
<reference evidence="1 2" key="1">
    <citation type="submission" date="2018-11" db="EMBL/GenBank/DDBJ databases">
        <authorList>
            <consortium name="Pathogen Informatics"/>
        </authorList>
    </citation>
    <scope>NUCLEOTIDE SEQUENCE [LARGE SCALE GENOMIC DNA]</scope>
    <source>
        <strain evidence="1 2">Zambia</strain>
    </source>
</reference>
<gene>
    <name evidence="1" type="ORF">SMRZ_LOCUS23112</name>
</gene>
<name>A0A183N487_9TREM</name>